<protein>
    <submittedName>
        <fullName evidence="2">Uncharacterized protein</fullName>
    </submittedName>
</protein>
<feature type="region of interest" description="Disordered" evidence="1">
    <location>
        <begin position="110"/>
        <end position="130"/>
    </location>
</feature>
<dbReference type="AlphaFoldDB" id="A0A0L0VAI5"/>
<dbReference type="Proteomes" id="UP000054564">
    <property type="component" value="Unassembled WGS sequence"/>
</dbReference>
<feature type="compositionally biased region" description="Basic residues" evidence="1">
    <location>
        <begin position="117"/>
        <end position="130"/>
    </location>
</feature>
<sequence length="130" mass="14161">MWVMFYKSAPIDLAPTASLTPTSKPKSSMLAGLGDTAKARGGQCSSNLLDVWLAGGLILEDNEPVNPLKWWLWEKRLGNTHGGSCAGMAVAFYLKNGMIPDRVLHKWKSGIQAEKKAKSKEKGKKNGSCR</sequence>
<evidence type="ECO:0000313" key="2">
    <source>
        <dbReference type="EMBL" id="KNE96293.1"/>
    </source>
</evidence>
<organism evidence="2 3">
    <name type="scientific">Puccinia striiformis f. sp. tritici PST-78</name>
    <dbReference type="NCBI Taxonomy" id="1165861"/>
    <lineage>
        <taxon>Eukaryota</taxon>
        <taxon>Fungi</taxon>
        <taxon>Dikarya</taxon>
        <taxon>Basidiomycota</taxon>
        <taxon>Pucciniomycotina</taxon>
        <taxon>Pucciniomycetes</taxon>
        <taxon>Pucciniales</taxon>
        <taxon>Pucciniaceae</taxon>
        <taxon>Puccinia</taxon>
    </lineage>
</organism>
<evidence type="ECO:0000313" key="3">
    <source>
        <dbReference type="Proteomes" id="UP000054564"/>
    </source>
</evidence>
<accession>A0A0L0VAI5</accession>
<comment type="caution">
    <text evidence="2">The sequence shown here is derived from an EMBL/GenBank/DDBJ whole genome shotgun (WGS) entry which is preliminary data.</text>
</comment>
<evidence type="ECO:0000256" key="1">
    <source>
        <dbReference type="SAM" id="MobiDB-lite"/>
    </source>
</evidence>
<gene>
    <name evidence="2" type="ORF">PSTG_10412</name>
</gene>
<reference evidence="3" key="1">
    <citation type="submission" date="2014-03" db="EMBL/GenBank/DDBJ databases">
        <title>The Genome Sequence of Puccinia striiformis f. sp. tritici PST-78.</title>
        <authorList>
            <consortium name="The Broad Institute Genome Sequencing Platform"/>
            <person name="Cuomo C."/>
            <person name="Hulbert S."/>
            <person name="Chen X."/>
            <person name="Walker B."/>
            <person name="Young S.K."/>
            <person name="Zeng Q."/>
            <person name="Gargeya S."/>
            <person name="Fitzgerald M."/>
            <person name="Haas B."/>
            <person name="Abouelleil A."/>
            <person name="Alvarado L."/>
            <person name="Arachchi H.M."/>
            <person name="Berlin A.M."/>
            <person name="Chapman S.B."/>
            <person name="Goldberg J."/>
            <person name="Griggs A."/>
            <person name="Gujja S."/>
            <person name="Hansen M."/>
            <person name="Howarth C."/>
            <person name="Imamovic A."/>
            <person name="Larimer J."/>
            <person name="McCowan C."/>
            <person name="Montmayeur A."/>
            <person name="Murphy C."/>
            <person name="Neiman D."/>
            <person name="Pearson M."/>
            <person name="Priest M."/>
            <person name="Roberts A."/>
            <person name="Saif S."/>
            <person name="Shea T."/>
            <person name="Sisk P."/>
            <person name="Sykes S."/>
            <person name="Wortman J."/>
            <person name="Nusbaum C."/>
            <person name="Birren B."/>
        </authorList>
    </citation>
    <scope>NUCLEOTIDE SEQUENCE [LARGE SCALE GENOMIC DNA]</scope>
    <source>
        <strain evidence="3">race PST-78</strain>
    </source>
</reference>
<proteinExistence type="predicted"/>
<keyword evidence="3" id="KW-1185">Reference proteome</keyword>
<name>A0A0L0VAI5_9BASI</name>
<dbReference type="EMBL" id="AJIL01000084">
    <property type="protein sequence ID" value="KNE96293.1"/>
    <property type="molecule type" value="Genomic_DNA"/>
</dbReference>